<keyword evidence="6" id="KW-0560">Oxidoreductase</keyword>
<evidence type="ECO:0000256" key="2">
    <source>
        <dbReference type="ARBA" id="ARBA00004749"/>
    </source>
</evidence>
<comment type="cofactor">
    <cofactor evidence="1">
        <name>FAD</name>
        <dbReference type="ChEBI" id="CHEBI:57692"/>
    </cofactor>
</comment>
<dbReference type="Pfam" id="PF01494">
    <property type="entry name" value="FAD_binding_3"/>
    <property type="match status" value="1"/>
</dbReference>
<dbReference type="PRINTS" id="PR00420">
    <property type="entry name" value="RNGMNOXGNASE"/>
</dbReference>
<protein>
    <submittedName>
        <fullName evidence="10">2-octaprenyl-6-methoxyphenol hydroxylase /2-octaprenyl-3-methyl-6-methoxy-1,4-benzoquinol hydroxylase</fullName>
    </submittedName>
</protein>
<proteinExistence type="inferred from homology"/>
<dbReference type="GO" id="GO:0071949">
    <property type="term" value="F:FAD binding"/>
    <property type="evidence" value="ECO:0007669"/>
    <property type="project" value="InterPro"/>
</dbReference>
<dbReference type="InterPro" id="IPR002938">
    <property type="entry name" value="FAD-bd"/>
</dbReference>
<dbReference type="PANTHER" id="PTHR43876">
    <property type="entry name" value="UBIQUINONE BIOSYNTHESIS MONOOXYGENASE COQ6, MITOCHONDRIAL"/>
    <property type="match status" value="1"/>
</dbReference>
<comment type="subunit">
    <text evidence="8">Component of the Ubi complex metabolon, which regroups five ubiquinone biosynthesis proteins (UbiE, UbiF, UbiG, UbiH and UbiI) and two accessory factors (UbiK and the lipid-binding protein UbiJ).</text>
</comment>
<keyword evidence="4" id="KW-0285">Flavoprotein</keyword>
<dbReference type="AlphaFoldDB" id="A0A318E4N7"/>
<evidence type="ECO:0000256" key="5">
    <source>
        <dbReference type="ARBA" id="ARBA00022827"/>
    </source>
</evidence>
<comment type="similarity">
    <text evidence="3">Belongs to the UbiH/COQ6 family.</text>
</comment>
<dbReference type="UniPathway" id="UPA00232"/>
<dbReference type="FunFam" id="3.50.50.60:FF:000021">
    <property type="entry name" value="Ubiquinone biosynthesis monooxygenase COQ6"/>
    <property type="match status" value="1"/>
</dbReference>
<reference evidence="10 11" key="1">
    <citation type="submission" date="2018-04" db="EMBL/GenBank/DDBJ databases">
        <title>Genomic Encyclopedia of Type Strains, Phase IV (KMG-IV): sequencing the most valuable type-strain genomes for metagenomic binning, comparative biology and taxonomic classification.</title>
        <authorList>
            <person name="Goeker M."/>
        </authorList>
    </citation>
    <scope>NUCLEOTIDE SEQUENCE [LARGE SCALE GENOMIC DNA]</scope>
    <source>
        <strain evidence="10 11">DSM 104150</strain>
    </source>
</reference>
<dbReference type="InterPro" id="IPR051205">
    <property type="entry name" value="UbiH/COQ6_monooxygenase"/>
</dbReference>
<feature type="domain" description="FAD-binding" evidence="9">
    <location>
        <begin position="6"/>
        <end position="342"/>
    </location>
</feature>
<keyword evidence="11" id="KW-1185">Reference proteome</keyword>
<evidence type="ECO:0000256" key="8">
    <source>
        <dbReference type="ARBA" id="ARBA00065734"/>
    </source>
</evidence>
<dbReference type="PROSITE" id="PS01304">
    <property type="entry name" value="UBIH"/>
    <property type="match status" value="1"/>
</dbReference>
<dbReference type="GO" id="GO:0110142">
    <property type="term" value="C:ubiquinone biosynthesis complex"/>
    <property type="evidence" value="ECO:0007669"/>
    <property type="project" value="UniProtKB-ARBA"/>
</dbReference>
<evidence type="ECO:0000259" key="9">
    <source>
        <dbReference type="Pfam" id="PF01494"/>
    </source>
</evidence>
<dbReference type="GO" id="GO:0006744">
    <property type="term" value="P:ubiquinone biosynthetic process"/>
    <property type="evidence" value="ECO:0007669"/>
    <property type="project" value="UniProtKB-UniPathway"/>
</dbReference>
<dbReference type="EMBL" id="QICN01000008">
    <property type="protein sequence ID" value="PXV66127.1"/>
    <property type="molecule type" value="Genomic_DNA"/>
</dbReference>
<dbReference type="GO" id="GO:0004497">
    <property type="term" value="F:monooxygenase activity"/>
    <property type="evidence" value="ECO:0007669"/>
    <property type="project" value="UniProtKB-KW"/>
</dbReference>
<dbReference type="InterPro" id="IPR036188">
    <property type="entry name" value="FAD/NAD-bd_sf"/>
</dbReference>
<dbReference type="InterPro" id="IPR018168">
    <property type="entry name" value="Ubi_Hdrlase_CS"/>
</dbReference>
<gene>
    <name evidence="10" type="ORF">C8D93_10899</name>
</gene>
<comment type="pathway">
    <text evidence="2">Cofactor biosynthesis; ubiquinone biosynthesis.</text>
</comment>
<dbReference type="InterPro" id="IPR010971">
    <property type="entry name" value="UbiH/COQ6"/>
</dbReference>
<evidence type="ECO:0000313" key="11">
    <source>
        <dbReference type="Proteomes" id="UP000248330"/>
    </source>
</evidence>
<dbReference type="RefSeq" id="WP_211307359.1">
    <property type="nucleotide sequence ID" value="NZ_CAKZQT010000008.1"/>
</dbReference>
<dbReference type="NCBIfam" id="TIGR01988">
    <property type="entry name" value="Ubi-OHases"/>
    <property type="match status" value="1"/>
</dbReference>
<dbReference type="PANTHER" id="PTHR43876:SF7">
    <property type="entry name" value="UBIQUINONE BIOSYNTHESIS MONOOXYGENASE COQ6, MITOCHONDRIAL"/>
    <property type="match status" value="1"/>
</dbReference>
<evidence type="ECO:0000256" key="4">
    <source>
        <dbReference type="ARBA" id="ARBA00022630"/>
    </source>
</evidence>
<organism evidence="10 11">
    <name type="scientific">Sinimarinibacterium flocculans</name>
    <dbReference type="NCBI Taxonomy" id="985250"/>
    <lineage>
        <taxon>Bacteria</taxon>
        <taxon>Pseudomonadati</taxon>
        <taxon>Pseudomonadota</taxon>
        <taxon>Gammaproteobacteria</taxon>
        <taxon>Nevskiales</taxon>
        <taxon>Nevskiaceae</taxon>
        <taxon>Sinimarinibacterium</taxon>
    </lineage>
</organism>
<comment type="caution">
    <text evidence="10">The sequence shown here is derived from an EMBL/GenBank/DDBJ whole genome shotgun (WGS) entry which is preliminary data.</text>
</comment>
<sequence>MTPAVDCDVAIVGAGPAGAAVAVGLHRAGLRVRLLDREPVRPLPGDYDARVYALSPASVDLLDVLGVWPAVSGVRASPYTHMQVWENEPAQSLHFDAADARRPLLGHIVEHGVLVQALLAALPPALLQVPAEVTGCRIDADAAVLELGDGSRLRARLVVAADGPQSALRGMLGVDLLRSDYDQTAVVCHVSTERPHQQAAYQRFLDTGPLALLPLADGRSSLVWSTTEAAALLAMDETAFCATLAAASQHVLGGVLACSPRRSFPLQLQQAERYAGERFALAGDAAHVVHPLAGQGLNLGFGDARVLVETLTAAREARRDPGSARVLGRYQRARLAATHEMMAITDGLYRAWRLQLPGWRWLRQRGLQSVNALAPLRQALVRRACDLS</sequence>
<evidence type="ECO:0000256" key="6">
    <source>
        <dbReference type="ARBA" id="ARBA00023002"/>
    </source>
</evidence>
<dbReference type="Gene3D" id="3.50.50.60">
    <property type="entry name" value="FAD/NAD(P)-binding domain"/>
    <property type="match status" value="2"/>
</dbReference>
<evidence type="ECO:0000256" key="3">
    <source>
        <dbReference type="ARBA" id="ARBA00005349"/>
    </source>
</evidence>
<dbReference type="SUPFAM" id="SSF51905">
    <property type="entry name" value="FAD/NAD(P)-binding domain"/>
    <property type="match status" value="1"/>
</dbReference>
<evidence type="ECO:0000256" key="1">
    <source>
        <dbReference type="ARBA" id="ARBA00001974"/>
    </source>
</evidence>
<name>A0A318E4N7_9GAMM</name>
<keyword evidence="5" id="KW-0274">FAD</keyword>
<dbReference type="GO" id="GO:0016705">
    <property type="term" value="F:oxidoreductase activity, acting on paired donors, with incorporation or reduction of molecular oxygen"/>
    <property type="evidence" value="ECO:0007669"/>
    <property type="project" value="InterPro"/>
</dbReference>
<accession>A0A318E4N7</accession>
<dbReference type="Proteomes" id="UP000248330">
    <property type="component" value="Unassembled WGS sequence"/>
</dbReference>
<evidence type="ECO:0000313" key="10">
    <source>
        <dbReference type="EMBL" id="PXV66127.1"/>
    </source>
</evidence>
<evidence type="ECO:0000256" key="7">
    <source>
        <dbReference type="ARBA" id="ARBA00023033"/>
    </source>
</evidence>
<keyword evidence="7" id="KW-0503">Monooxygenase</keyword>